<evidence type="ECO:0000256" key="2">
    <source>
        <dbReference type="ARBA" id="ARBA00022670"/>
    </source>
</evidence>
<dbReference type="Pfam" id="PF00082">
    <property type="entry name" value="Peptidase_S8"/>
    <property type="match status" value="1"/>
</dbReference>
<evidence type="ECO:0000256" key="7">
    <source>
        <dbReference type="SAM" id="SignalP"/>
    </source>
</evidence>
<evidence type="ECO:0000256" key="4">
    <source>
        <dbReference type="ARBA" id="ARBA00022825"/>
    </source>
</evidence>
<dbReference type="InterPro" id="IPR050131">
    <property type="entry name" value="Peptidase_S8_subtilisin-like"/>
</dbReference>
<keyword evidence="7" id="KW-0732">Signal</keyword>
<dbReference type="PRINTS" id="PR00723">
    <property type="entry name" value="SUBTILISIN"/>
</dbReference>
<dbReference type="InterPro" id="IPR022398">
    <property type="entry name" value="Peptidase_S8_His-AS"/>
</dbReference>
<evidence type="ECO:0000313" key="9">
    <source>
        <dbReference type="EMBL" id="GIJ12504.1"/>
    </source>
</evidence>
<evidence type="ECO:0000256" key="5">
    <source>
        <dbReference type="PROSITE-ProRule" id="PRU01240"/>
    </source>
</evidence>
<evidence type="ECO:0000256" key="6">
    <source>
        <dbReference type="RuleBase" id="RU003355"/>
    </source>
</evidence>
<feature type="active site" description="Charge relay system" evidence="5">
    <location>
        <position position="446"/>
    </location>
</feature>
<evidence type="ECO:0000259" key="8">
    <source>
        <dbReference type="Pfam" id="PF00082"/>
    </source>
</evidence>
<protein>
    <submittedName>
        <fullName evidence="9">Serine protease</fullName>
    </submittedName>
</protein>
<dbReference type="PROSITE" id="PS00137">
    <property type="entry name" value="SUBTILASE_HIS"/>
    <property type="match status" value="1"/>
</dbReference>
<dbReference type="PROSITE" id="PS00136">
    <property type="entry name" value="SUBTILASE_ASP"/>
    <property type="match status" value="1"/>
</dbReference>
<dbReference type="PANTHER" id="PTHR43806:SF11">
    <property type="entry name" value="CEREVISIN-RELATED"/>
    <property type="match status" value="1"/>
</dbReference>
<feature type="active site" description="Charge relay system" evidence="5">
    <location>
        <position position="269"/>
    </location>
</feature>
<accession>A0ABQ4I3L8</accession>
<feature type="domain" description="Peptidase S8/S53" evidence="8">
    <location>
        <begin position="227"/>
        <end position="493"/>
    </location>
</feature>
<dbReference type="InterPro" id="IPR023828">
    <property type="entry name" value="Peptidase_S8_Ser-AS"/>
</dbReference>
<dbReference type="GO" id="GO:0008233">
    <property type="term" value="F:peptidase activity"/>
    <property type="evidence" value="ECO:0007669"/>
    <property type="project" value="UniProtKB-KW"/>
</dbReference>
<keyword evidence="3 5" id="KW-0378">Hydrolase</keyword>
<feature type="active site" description="Charge relay system" evidence="5">
    <location>
        <position position="236"/>
    </location>
</feature>
<dbReference type="Proteomes" id="UP000647017">
    <property type="component" value="Unassembled WGS sequence"/>
</dbReference>
<comment type="similarity">
    <text evidence="1 5 6">Belongs to the peptidase S8 family.</text>
</comment>
<organism evidence="9 10">
    <name type="scientific">Micromonospora andamanensis</name>
    <dbReference type="NCBI Taxonomy" id="1287068"/>
    <lineage>
        <taxon>Bacteria</taxon>
        <taxon>Bacillati</taxon>
        <taxon>Actinomycetota</taxon>
        <taxon>Actinomycetes</taxon>
        <taxon>Micromonosporales</taxon>
        <taxon>Micromonosporaceae</taxon>
        <taxon>Micromonospora</taxon>
    </lineage>
</organism>
<dbReference type="PANTHER" id="PTHR43806">
    <property type="entry name" value="PEPTIDASE S8"/>
    <property type="match status" value="1"/>
</dbReference>
<feature type="chain" id="PRO_5047360580" evidence="7">
    <location>
        <begin position="33"/>
        <end position="1108"/>
    </location>
</feature>
<dbReference type="PROSITE" id="PS00138">
    <property type="entry name" value="SUBTILASE_SER"/>
    <property type="match status" value="1"/>
</dbReference>
<dbReference type="GO" id="GO:0006508">
    <property type="term" value="P:proteolysis"/>
    <property type="evidence" value="ECO:0007669"/>
    <property type="project" value="UniProtKB-KW"/>
</dbReference>
<keyword evidence="4 5" id="KW-0720">Serine protease</keyword>
<dbReference type="RefSeq" id="WP_204014099.1">
    <property type="nucleotide sequence ID" value="NZ_BOOZ01000054.1"/>
</dbReference>
<proteinExistence type="inferred from homology"/>
<keyword evidence="2 5" id="KW-0645">Protease</keyword>
<feature type="signal peptide" evidence="7">
    <location>
        <begin position="1"/>
        <end position="32"/>
    </location>
</feature>
<dbReference type="InterPro" id="IPR023827">
    <property type="entry name" value="Peptidase_S8_Asp-AS"/>
</dbReference>
<comment type="caution">
    <text evidence="9">The sequence shown here is derived from an EMBL/GenBank/DDBJ whole genome shotgun (WGS) entry which is preliminary data.</text>
</comment>
<evidence type="ECO:0000256" key="1">
    <source>
        <dbReference type="ARBA" id="ARBA00011073"/>
    </source>
</evidence>
<dbReference type="InterPro" id="IPR000209">
    <property type="entry name" value="Peptidase_S8/S53_dom"/>
</dbReference>
<reference evidence="9 10" key="1">
    <citation type="submission" date="2021-01" db="EMBL/GenBank/DDBJ databases">
        <title>Whole genome shotgun sequence of Verrucosispora andamanensis NBRC 109075.</title>
        <authorList>
            <person name="Komaki H."/>
            <person name="Tamura T."/>
        </authorList>
    </citation>
    <scope>NUCLEOTIDE SEQUENCE [LARGE SCALE GENOMIC DNA]</scope>
    <source>
        <strain evidence="9 10">NBRC 109075</strain>
    </source>
</reference>
<dbReference type="Gene3D" id="3.40.50.200">
    <property type="entry name" value="Peptidase S8/S53 domain"/>
    <property type="match status" value="1"/>
</dbReference>
<keyword evidence="10" id="KW-1185">Reference proteome</keyword>
<gene>
    <name evidence="9" type="ORF">Van01_57180</name>
</gene>
<name>A0ABQ4I3L8_9ACTN</name>
<dbReference type="PROSITE" id="PS51892">
    <property type="entry name" value="SUBTILASE"/>
    <property type="match status" value="1"/>
</dbReference>
<dbReference type="InterPro" id="IPR015500">
    <property type="entry name" value="Peptidase_S8_subtilisin-rel"/>
</dbReference>
<evidence type="ECO:0000313" key="10">
    <source>
        <dbReference type="Proteomes" id="UP000647017"/>
    </source>
</evidence>
<dbReference type="SUPFAM" id="SSF52743">
    <property type="entry name" value="Subtilisin-like"/>
    <property type="match status" value="1"/>
</dbReference>
<sequence length="1108" mass="115318">MKRQRAIRFIALASTVLLLLTSGIGKSGSASAAGELSGATGAVSANQRWLTLVTGDRLLVREEPAGDELVEVKPARGREDVPLFSRRIKGALSVLPADLAPLVAAGAVDSRLFAVSALIDHGYDDRARADVPLIVVSKSTARLAARKQVSAAGARISRELPSVNGLAVHAGKDRVGAFWMSLGGRPGAARLGGEVSRILLDGPIRAALADSVPQVGAPAAWAAGHKGAGATVAVLDTGIDDSHPDLAGAVIESVDFSGSASGTRDRHGHGTHVASTITGDGAASAGRHVGVAPDARLFNVKVLDDWGGGSESALIAGMEWAASKGADVVNMSLGGGMPPNDGRDEVSQAVNRLTAQSNTLFVAAAGNSGPAAGSIGSPGVADAALTVGAVSKQDEIAEFSSRGPRTDGLIKPDLTGPGVGIVAARAEGSAMGIPVDGLYTKASGTSMAAPHVAGAAAVLAAQHPELAAPEIKALLMASTVGTGEHSSYAQGAGRLDLARATRQGVHAEPVSLGYGLVRWPHNDDAPIAKTITYRNVTETAMTFTLAVDARGPAGAAAPEGMFSLNSQRVTVPAGGEASVILTVDTRVDAVDGVWGGILLATSTEGPATTVRTPVAVEREGESYDLTLTFRNRAGQPTSDYFYRFVSLDDAQVCSAYDPSGTVVVRLPKGRHFFEASVSEDPASPEARTIFVEPQVDVTEDATISIDARKGRPFGPEVDRATARGVATAIAATRTTSWGSIGFALFGGSMEDTLIKPSTQTAPAGQFTFEMNRLLAEPDGSGGFTGTPYLYHIYRNVDGHVPPDLKWRVADSDLALSRTHVAATGPNQTVAVDSARVVLTAPATVTSYFTPGVTWGRIVALSPDPSLPYGELGRLTGERRYERGDNGTEQWNMGVFGPALPKFSRPLPMAERTGNQIYLDLPIHTDQGADHAGYSVVDSGGLTLYRDGERMGESDSPGYGEFTVPKEPAAYRLESVANRSVSSLSTRVETAWNFRSAATTDTPVALPLMVVRFAPKLDASNRAPIGHFSFPVSIQRQATASYGTLRTLAVEVSYNDGATWQPVRLTGFGLNRTAHVRHPQAHGFASIRASATDDAGNSVTQTITRAYAY</sequence>
<evidence type="ECO:0000256" key="3">
    <source>
        <dbReference type="ARBA" id="ARBA00022801"/>
    </source>
</evidence>
<dbReference type="EMBL" id="BOOZ01000054">
    <property type="protein sequence ID" value="GIJ12504.1"/>
    <property type="molecule type" value="Genomic_DNA"/>
</dbReference>
<dbReference type="InterPro" id="IPR036852">
    <property type="entry name" value="Peptidase_S8/S53_dom_sf"/>
</dbReference>